<dbReference type="AlphaFoldDB" id="A0A1F5ZR03"/>
<evidence type="ECO:0000313" key="3">
    <source>
        <dbReference type="Proteomes" id="UP000177383"/>
    </source>
</evidence>
<organism evidence="2 3">
    <name type="scientific">Candidatus Gottesmanbacteria bacterium RIFCSPHIGHO2_01_FULL_39_10</name>
    <dbReference type="NCBI Taxonomy" id="1798375"/>
    <lineage>
        <taxon>Bacteria</taxon>
        <taxon>Candidatus Gottesmaniibacteriota</taxon>
    </lineage>
</organism>
<feature type="domain" description="PIN" evidence="1">
    <location>
        <begin position="7"/>
        <end position="121"/>
    </location>
</feature>
<evidence type="ECO:0000313" key="2">
    <source>
        <dbReference type="EMBL" id="OGG14889.1"/>
    </source>
</evidence>
<gene>
    <name evidence="2" type="ORF">A2773_01310</name>
</gene>
<dbReference type="SUPFAM" id="SSF88723">
    <property type="entry name" value="PIN domain-like"/>
    <property type="match status" value="1"/>
</dbReference>
<dbReference type="STRING" id="1798375.A2773_01310"/>
<dbReference type="Gene3D" id="3.40.50.1010">
    <property type="entry name" value="5'-nuclease"/>
    <property type="match status" value="1"/>
</dbReference>
<sequence length="129" mass="14813">MKSSYSLDTHALIWYFTANSSLSGRAKGIVDAIFSSKKICFLSSIVLLETFHISLRKKSFSFPEFIKRINLPNIFVVPLDKKVLTACYHLPSYFDIHDRIIASTAKITNSILVTRDREIRQSKVIETIW</sequence>
<reference evidence="2 3" key="1">
    <citation type="journal article" date="2016" name="Nat. Commun.">
        <title>Thousands of microbial genomes shed light on interconnected biogeochemical processes in an aquifer system.</title>
        <authorList>
            <person name="Anantharaman K."/>
            <person name="Brown C.T."/>
            <person name="Hug L.A."/>
            <person name="Sharon I."/>
            <person name="Castelle C.J."/>
            <person name="Probst A.J."/>
            <person name="Thomas B.C."/>
            <person name="Singh A."/>
            <person name="Wilkins M.J."/>
            <person name="Karaoz U."/>
            <person name="Brodie E.L."/>
            <person name="Williams K.H."/>
            <person name="Hubbard S.S."/>
            <person name="Banfield J.F."/>
        </authorList>
    </citation>
    <scope>NUCLEOTIDE SEQUENCE [LARGE SCALE GENOMIC DNA]</scope>
</reference>
<comment type="caution">
    <text evidence="2">The sequence shown here is derived from an EMBL/GenBank/DDBJ whole genome shotgun (WGS) entry which is preliminary data.</text>
</comment>
<evidence type="ECO:0000259" key="1">
    <source>
        <dbReference type="Pfam" id="PF01850"/>
    </source>
</evidence>
<dbReference type="Pfam" id="PF01850">
    <property type="entry name" value="PIN"/>
    <property type="match status" value="1"/>
</dbReference>
<protein>
    <recommendedName>
        <fullName evidence="1">PIN domain-containing protein</fullName>
    </recommendedName>
</protein>
<dbReference type="Proteomes" id="UP000177383">
    <property type="component" value="Unassembled WGS sequence"/>
</dbReference>
<name>A0A1F5ZR03_9BACT</name>
<accession>A0A1F5ZR03</accession>
<dbReference type="InterPro" id="IPR029060">
    <property type="entry name" value="PIN-like_dom_sf"/>
</dbReference>
<proteinExistence type="predicted"/>
<dbReference type="EMBL" id="MFJE01000009">
    <property type="protein sequence ID" value="OGG14889.1"/>
    <property type="molecule type" value="Genomic_DNA"/>
</dbReference>
<dbReference type="InterPro" id="IPR002716">
    <property type="entry name" value="PIN_dom"/>
</dbReference>